<dbReference type="PANTHER" id="PTHR46797">
    <property type="entry name" value="HTH-TYPE TRANSCRIPTIONAL REGULATOR"/>
    <property type="match status" value="1"/>
</dbReference>
<gene>
    <name evidence="3" type="ORF">J2Z64_000080</name>
</gene>
<name>A0A9X0YRD3_9BACI</name>
<protein>
    <submittedName>
        <fullName evidence="3">Transcriptional regulator with XRE-family HTH domain</fullName>
    </submittedName>
</protein>
<dbReference type="AlphaFoldDB" id="A0A9X0YRD3"/>
<dbReference type="SUPFAM" id="SSF47413">
    <property type="entry name" value="lambda repressor-like DNA-binding domains"/>
    <property type="match status" value="1"/>
</dbReference>
<dbReference type="SMART" id="SM00530">
    <property type="entry name" value="HTH_XRE"/>
    <property type="match status" value="1"/>
</dbReference>
<dbReference type="Gene3D" id="1.10.260.40">
    <property type="entry name" value="lambda repressor-like DNA-binding domains"/>
    <property type="match status" value="1"/>
</dbReference>
<dbReference type="InterPro" id="IPR050807">
    <property type="entry name" value="TransReg_Diox_bact_type"/>
</dbReference>
<dbReference type="InterPro" id="IPR010982">
    <property type="entry name" value="Lambda_DNA-bd_dom_sf"/>
</dbReference>
<accession>A0A9X0YRD3</accession>
<dbReference type="Pfam" id="PF01381">
    <property type="entry name" value="HTH_3"/>
    <property type="match status" value="1"/>
</dbReference>
<evidence type="ECO:0000256" key="1">
    <source>
        <dbReference type="ARBA" id="ARBA00023125"/>
    </source>
</evidence>
<dbReference type="Proteomes" id="UP001138793">
    <property type="component" value="Unassembled WGS sequence"/>
</dbReference>
<dbReference type="CDD" id="cd02209">
    <property type="entry name" value="cupin_XRE_C"/>
    <property type="match status" value="1"/>
</dbReference>
<dbReference type="InterPro" id="IPR001387">
    <property type="entry name" value="Cro/C1-type_HTH"/>
</dbReference>
<dbReference type="PROSITE" id="PS50943">
    <property type="entry name" value="HTH_CROC1"/>
    <property type="match status" value="1"/>
</dbReference>
<feature type="domain" description="HTH cro/C1-type" evidence="2">
    <location>
        <begin position="13"/>
        <end position="67"/>
    </location>
</feature>
<dbReference type="InterPro" id="IPR011051">
    <property type="entry name" value="RmlC_Cupin_sf"/>
</dbReference>
<dbReference type="GO" id="GO:0003700">
    <property type="term" value="F:DNA-binding transcription factor activity"/>
    <property type="evidence" value="ECO:0007669"/>
    <property type="project" value="TreeGrafter"/>
</dbReference>
<organism evidence="3 4">
    <name type="scientific">Oceanobacillus polygoni</name>
    <dbReference type="NCBI Taxonomy" id="1235259"/>
    <lineage>
        <taxon>Bacteria</taxon>
        <taxon>Bacillati</taxon>
        <taxon>Bacillota</taxon>
        <taxon>Bacilli</taxon>
        <taxon>Bacillales</taxon>
        <taxon>Bacillaceae</taxon>
        <taxon>Oceanobacillus</taxon>
    </lineage>
</organism>
<sequence length="189" mass="21066">MEEYSQVEIGKKIRDMRLNKNISINKVSKITGLTPSFISQFERGLTSASIDSIIKLADAIDVKLTMLFSDNVNQESQSKNPVIIRKSERPSLSSGSTNNMLEYLLTHPDSKLEVYLSKLNPGASTSSKFSNNGVDEFLLILEGKLEIEVENVNYVLSEGDTMTMDGSLSKSWENSSDSVTTILWIYNRA</sequence>
<keyword evidence="4" id="KW-1185">Reference proteome</keyword>
<evidence type="ECO:0000313" key="4">
    <source>
        <dbReference type="Proteomes" id="UP001138793"/>
    </source>
</evidence>
<dbReference type="InterPro" id="IPR014710">
    <property type="entry name" value="RmlC-like_jellyroll"/>
</dbReference>
<dbReference type="RefSeq" id="WP_187773662.1">
    <property type="nucleotide sequence ID" value="NZ_JAGGMB010000001.1"/>
</dbReference>
<dbReference type="GO" id="GO:0003677">
    <property type="term" value="F:DNA binding"/>
    <property type="evidence" value="ECO:0007669"/>
    <property type="project" value="UniProtKB-KW"/>
</dbReference>
<dbReference type="SUPFAM" id="SSF51182">
    <property type="entry name" value="RmlC-like cupins"/>
    <property type="match status" value="1"/>
</dbReference>
<dbReference type="PANTHER" id="PTHR46797:SF1">
    <property type="entry name" value="METHYLPHOSPHONATE SYNTHASE"/>
    <property type="match status" value="1"/>
</dbReference>
<dbReference type="GO" id="GO:0005829">
    <property type="term" value="C:cytosol"/>
    <property type="evidence" value="ECO:0007669"/>
    <property type="project" value="TreeGrafter"/>
</dbReference>
<evidence type="ECO:0000313" key="3">
    <source>
        <dbReference type="EMBL" id="MBP2075869.1"/>
    </source>
</evidence>
<dbReference type="CDD" id="cd00093">
    <property type="entry name" value="HTH_XRE"/>
    <property type="match status" value="1"/>
</dbReference>
<comment type="caution">
    <text evidence="3">The sequence shown here is derived from an EMBL/GenBank/DDBJ whole genome shotgun (WGS) entry which is preliminary data.</text>
</comment>
<dbReference type="Gene3D" id="2.60.120.10">
    <property type="entry name" value="Jelly Rolls"/>
    <property type="match status" value="1"/>
</dbReference>
<dbReference type="Pfam" id="PF07883">
    <property type="entry name" value="Cupin_2"/>
    <property type="match status" value="1"/>
</dbReference>
<evidence type="ECO:0000259" key="2">
    <source>
        <dbReference type="PROSITE" id="PS50943"/>
    </source>
</evidence>
<dbReference type="InterPro" id="IPR013096">
    <property type="entry name" value="Cupin_2"/>
</dbReference>
<keyword evidence="1" id="KW-0238">DNA-binding</keyword>
<proteinExistence type="predicted"/>
<reference evidence="3" key="1">
    <citation type="submission" date="2021-03" db="EMBL/GenBank/DDBJ databases">
        <title>Genomic Encyclopedia of Type Strains, Phase IV (KMG-IV): sequencing the most valuable type-strain genomes for metagenomic binning, comparative biology and taxonomic classification.</title>
        <authorList>
            <person name="Goeker M."/>
        </authorList>
    </citation>
    <scope>NUCLEOTIDE SEQUENCE</scope>
    <source>
        <strain evidence="3">DSM 107338</strain>
    </source>
</reference>
<dbReference type="EMBL" id="JAGGMB010000001">
    <property type="protein sequence ID" value="MBP2075869.1"/>
    <property type="molecule type" value="Genomic_DNA"/>
</dbReference>